<dbReference type="KEGG" id="bps:BPSL1153A"/>
<gene>
    <name evidence="1" type="ORF">BPSL1153A</name>
</gene>
<dbReference type="AlphaFoldDB" id="Q63VU1"/>
<reference evidence="1 2" key="1">
    <citation type="journal article" date="2004" name="Proc. Natl. Acad. Sci. U.S.A.">
        <title>Genomic plasticity of the causative agent of melioidosis, Burkholderia pseudomallei.</title>
        <authorList>
            <person name="Holden M.T.G."/>
            <person name="Titball R.W."/>
            <person name="Peacock S.J."/>
            <person name="Cerdeno-Tarraga A.M."/>
            <person name="Atkins T."/>
            <person name="Crossman L.C."/>
            <person name="Pitt T."/>
            <person name="Churcher C."/>
            <person name="Mungall K."/>
            <person name="Bentley S.D."/>
            <person name="Sebaihia M."/>
            <person name="Thomson N.R."/>
            <person name="Bason N."/>
            <person name="Beacham I.R."/>
            <person name="Brooks K."/>
            <person name="Brown K.A."/>
            <person name="Brown N.F."/>
            <person name="Challis G.L."/>
            <person name="Cherevach I."/>
            <person name="Chillingworth T."/>
            <person name="Cronin A."/>
            <person name="Crosset B."/>
            <person name="Davis P."/>
            <person name="DeShazer D."/>
            <person name="Feltwell T."/>
            <person name="Fraser A."/>
            <person name="Hance Z."/>
            <person name="Hauser H."/>
            <person name="Holroyd S."/>
            <person name="Jagels K."/>
            <person name="Keith K.E."/>
            <person name="Maddison M."/>
            <person name="Moule S."/>
            <person name="Price C."/>
            <person name="Quail M.A."/>
            <person name="Rabbinowitsch E."/>
            <person name="Rutherford K."/>
            <person name="Sanders M."/>
            <person name="Simmonds M."/>
            <person name="Songsivilai S."/>
            <person name="Stevens K."/>
            <person name="Tumapa S."/>
            <person name="Vesaratchavest M."/>
            <person name="Whitehead S."/>
            <person name="Yeats C."/>
            <person name="Barrell B.G."/>
            <person name="Oyston P.C.F."/>
            <person name="Parkhill J."/>
        </authorList>
    </citation>
    <scope>NUCLEOTIDE SEQUENCE [LARGE SCALE GENOMIC DNA]</scope>
    <source>
        <strain evidence="1 2">K96243</strain>
    </source>
</reference>
<name>Q63VU1_BURPS</name>
<dbReference type="STRING" id="272560.BPSL1153A"/>
<organism evidence="1 2">
    <name type="scientific">Burkholderia pseudomallei (strain K96243)</name>
    <dbReference type="NCBI Taxonomy" id="272560"/>
    <lineage>
        <taxon>Bacteria</taxon>
        <taxon>Pseudomonadati</taxon>
        <taxon>Pseudomonadota</taxon>
        <taxon>Betaproteobacteria</taxon>
        <taxon>Burkholderiales</taxon>
        <taxon>Burkholderiaceae</taxon>
        <taxon>Burkholderia</taxon>
        <taxon>pseudomallei group</taxon>
    </lineage>
</organism>
<dbReference type="EMBL" id="BX571965">
    <property type="protein sequence ID" value="CAH35148.1"/>
    <property type="molecule type" value="Genomic_DNA"/>
</dbReference>
<evidence type="ECO:0000313" key="2">
    <source>
        <dbReference type="Proteomes" id="UP000000605"/>
    </source>
</evidence>
<proteinExistence type="predicted"/>
<dbReference type="Proteomes" id="UP000000605">
    <property type="component" value="Chromosome 1"/>
</dbReference>
<accession>Q63VU1</accession>
<dbReference type="PATRIC" id="fig|272560.51.peg.385"/>
<sequence length="101" mass="11348">MMRPFKKPLQPVNRRAYTFAVAETTAARGDSRQMLADDRRSAVFLRPYAFAHLFYGWAMAGERSRSPVPTFRSVNPVMCPPTPFDSGARAFNINVGGRYAC</sequence>
<evidence type="ECO:0000313" key="1">
    <source>
        <dbReference type="EMBL" id="CAH35148.1"/>
    </source>
</evidence>
<protein>
    <submittedName>
        <fullName evidence="1">Uncharacterized protein</fullName>
    </submittedName>
</protein>
<keyword evidence="2" id="KW-1185">Reference proteome</keyword>